<gene>
    <name evidence="2" type="ORF">SEVIR_6G103200v2</name>
</gene>
<dbReference type="EMBL" id="CM016557">
    <property type="protein sequence ID" value="TKW09466.1"/>
    <property type="molecule type" value="Genomic_DNA"/>
</dbReference>
<feature type="region of interest" description="Disordered" evidence="1">
    <location>
        <begin position="17"/>
        <end position="62"/>
    </location>
</feature>
<organism evidence="2 3">
    <name type="scientific">Setaria viridis</name>
    <name type="common">Green bristlegrass</name>
    <name type="synonym">Setaria italica subsp. viridis</name>
    <dbReference type="NCBI Taxonomy" id="4556"/>
    <lineage>
        <taxon>Eukaryota</taxon>
        <taxon>Viridiplantae</taxon>
        <taxon>Streptophyta</taxon>
        <taxon>Embryophyta</taxon>
        <taxon>Tracheophyta</taxon>
        <taxon>Spermatophyta</taxon>
        <taxon>Magnoliopsida</taxon>
        <taxon>Liliopsida</taxon>
        <taxon>Poales</taxon>
        <taxon>Poaceae</taxon>
        <taxon>PACMAD clade</taxon>
        <taxon>Panicoideae</taxon>
        <taxon>Panicodae</taxon>
        <taxon>Paniceae</taxon>
        <taxon>Cenchrinae</taxon>
        <taxon>Setaria</taxon>
    </lineage>
</organism>
<evidence type="ECO:0000256" key="1">
    <source>
        <dbReference type="SAM" id="MobiDB-lite"/>
    </source>
</evidence>
<name>A0A4V6D587_SETVI</name>
<sequence length="118" mass="12670">MTKRSVSARRIYPCMLLTSGRHRDAQKPKERNGREQAWIGGRGLARPPCSARSLAGGGSPINTAARRDAAHAKLLPATHQDPCSSPTASSEHVWRCGRGRRARGTCCGAVIGRPGRSE</sequence>
<dbReference type="Proteomes" id="UP000298652">
    <property type="component" value="Chromosome 6"/>
</dbReference>
<feature type="compositionally biased region" description="Basic and acidic residues" evidence="1">
    <location>
        <begin position="21"/>
        <end position="34"/>
    </location>
</feature>
<dbReference type="Gramene" id="TKW09466">
    <property type="protein sequence ID" value="TKW09466"/>
    <property type="gene ID" value="SEVIR_6G103200v2"/>
</dbReference>
<evidence type="ECO:0000313" key="3">
    <source>
        <dbReference type="Proteomes" id="UP000298652"/>
    </source>
</evidence>
<proteinExistence type="predicted"/>
<keyword evidence="3" id="KW-1185">Reference proteome</keyword>
<reference evidence="2" key="1">
    <citation type="submission" date="2019-03" db="EMBL/GenBank/DDBJ databases">
        <title>WGS assembly of Setaria viridis.</title>
        <authorList>
            <person name="Huang P."/>
            <person name="Jenkins J."/>
            <person name="Grimwood J."/>
            <person name="Barry K."/>
            <person name="Healey A."/>
            <person name="Mamidi S."/>
            <person name="Sreedasyam A."/>
            <person name="Shu S."/>
            <person name="Feldman M."/>
            <person name="Wu J."/>
            <person name="Yu Y."/>
            <person name="Chen C."/>
            <person name="Johnson J."/>
            <person name="Rokhsar D."/>
            <person name="Baxter I."/>
            <person name="Schmutz J."/>
            <person name="Brutnell T."/>
            <person name="Kellogg E."/>
        </authorList>
    </citation>
    <scope>NUCLEOTIDE SEQUENCE [LARGE SCALE GENOMIC DNA]</scope>
</reference>
<protein>
    <submittedName>
        <fullName evidence="2">Uncharacterized protein</fullName>
    </submittedName>
</protein>
<dbReference type="AlphaFoldDB" id="A0A4V6D587"/>
<accession>A0A4V6D587</accession>
<evidence type="ECO:0000313" key="2">
    <source>
        <dbReference type="EMBL" id="TKW09466.1"/>
    </source>
</evidence>